<sequence length="80" mass="8718">MRPLACQSVSSSSADLLGIPVEAGHVVGKAAFIEINQGFSLLLIAAYFLLEQAPPLSLPWGDAEFFYRSDSIFPTLAKWF</sequence>
<dbReference type="AlphaFoldDB" id="A0AAC9VHY5"/>
<dbReference type="Proteomes" id="UP000792865">
    <property type="component" value="Chromosome"/>
</dbReference>
<dbReference type="EMBL" id="CP022932">
    <property type="protein sequence ID" value="ASV33213.1"/>
    <property type="molecule type" value="Genomic_DNA"/>
</dbReference>
<reference evidence="1" key="1">
    <citation type="submission" date="2017-08" db="EMBL/GenBank/DDBJ databases">
        <title>Genome sequence of Candidatus Hamiltonella defensa from Acyrthosiphon pisum strain MI47.</title>
        <authorList>
            <person name="Patel V.A."/>
            <person name="Chevignon G."/>
            <person name="Russell J.A."/>
            <person name="Oliver K.M."/>
        </authorList>
    </citation>
    <scope>NUCLEOTIDE SEQUENCE</scope>
    <source>
        <strain evidence="1">MI47</strain>
    </source>
</reference>
<name>A0AAC9VHY5_9ENTR</name>
<accession>A0AAC9VHY5</accession>
<proteinExistence type="predicted"/>
<protein>
    <submittedName>
        <fullName evidence="1">Uncharacterized protein</fullName>
    </submittedName>
</protein>
<evidence type="ECO:0000313" key="2">
    <source>
        <dbReference type="Proteomes" id="UP000792865"/>
    </source>
</evidence>
<evidence type="ECO:0000313" key="1">
    <source>
        <dbReference type="EMBL" id="ASV33213.1"/>
    </source>
</evidence>
<gene>
    <name evidence="1" type="ORF">CJJ18_02980</name>
</gene>
<organism evidence="1 2">
    <name type="scientific">Candidatus Williamhamiltonella defendens</name>
    <dbReference type="NCBI Taxonomy" id="138072"/>
    <lineage>
        <taxon>Bacteria</taxon>
        <taxon>Pseudomonadati</taxon>
        <taxon>Pseudomonadota</taxon>
        <taxon>Gammaproteobacteria</taxon>
        <taxon>Enterobacterales</taxon>
        <taxon>Enterobacteriaceae</taxon>
        <taxon>aphid secondary symbionts</taxon>
        <taxon>Candidatus Williamhamiltonella</taxon>
    </lineage>
</organism>